<dbReference type="Gene3D" id="3.30.450.20">
    <property type="entry name" value="PAS domain"/>
    <property type="match status" value="1"/>
</dbReference>
<organism evidence="4 5">
    <name type="scientific">Marinobacter salarius</name>
    <dbReference type="NCBI Taxonomy" id="1420917"/>
    <lineage>
        <taxon>Bacteria</taxon>
        <taxon>Pseudomonadati</taxon>
        <taxon>Pseudomonadota</taxon>
        <taxon>Gammaproteobacteria</taxon>
        <taxon>Pseudomonadales</taxon>
        <taxon>Marinobacteraceae</taxon>
        <taxon>Marinobacter</taxon>
    </lineage>
</organism>
<dbReference type="PANTHER" id="PTHR44757:SF2">
    <property type="entry name" value="BIOFILM ARCHITECTURE MAINTENANCE PROTEIN MBAA"/>
    <property type="match status" value="1"/>
</dbReference>
<dbReference type="PROSITE" id="PS50887">
    <property type="entry name" value="GGDEF"/>
    <property type="match status" value="1"/>
</dbReference>
<dbReference type="Pfam" id="PF00563">
    <property type="entry name" value="EAL"/>
    <property type="match status" value="1"/>
</dbReference>
<reference evidence="4 5" key="1">
    <citation type="submission" date="2017-04" db="EMBL/GenBank/DDBJ databases">
        <title>Genome Sequence of Marinobacter salarius strain SMR5 Isolated from a culture of the Diatom Skeletonema marinoi.</title>
        <authorList>
            <person name="Topel M."/>
            <person name="Pinder M.I.M."/>
            <person name="Johansson O.N."/>
            <person name="Kourtchenko O."/>
            <person name="Godhe A."/>
            <person name="Clarke A.K."/>
        </authorList>
    </citation>
    <scope>NUCLEOTIDE SEQUENCE [LARGE SCALE GENOMIC DNA]</scope>
    <source>
        <strain evidence="4 5">SMR5</strain>
    </source>
</reference>
<protein>
    <submittedName>
        <fullName evidence="4">Cyclic di-GMP phosphodiesterase Gmr</fullName>
        <ecNumber evidence="4">3.1.4.52</ecNumber>
    </submittedName>
</protein>
<evidence type="ECO:0000313" key="5">
    <source>
        <dbReference type="Proteomes" id="UP000193100"/>
    </source>
</evidence>
<dbReference type="SMART" id="SM01080">
    <property type="entry name" value="CHASE2"/>
    <property type="match status" value="1"/>
</dbReference>
<evidence type="ECO:0000259" key="3">
    <source>
        <dbReference type="PROSITE" id="PS50887"/>
    </source>
</evidence>
<dbReference type="InterPro" id="IPR052155">
    <property type="entry name" value="Biofilm_reg_signaling"/>
</dbReference>
<sequence length="919" mass="100824">MLAALAAGALMLILVVSGAIDDIDRQLRDLYVGFLAEPVTTNLVIVEIDSASIEAVGRWPWPRSLYSQAVTRLESAGINSLMIDVDFSSHSSPQSDTALTRALASIAQQTQVYLPAFVQYRSATSKELMLRKPLPEFADSARLVSVNMHPERDGLVRALSVGFTWQNQTFPGAWNAMSSTEDRATWVDFSLLPESFDYISFNDLIEGRIDNSRLQGKDVFLGATAIELGDILAVPVHRSLPGVVIQALGTETQNRGGLYQLSSEIAAVFAAAFWLIMALVFPRLSWVQGLKWLSCIVVILPVVAILSYVHLNLILNAVTPLLTAAVVYMAINLARLDIVTLEHLWLQITLRDSEAVHNRILATANDSILCVDPAGQIIRANPAMQSLSRARGSSLVGAPVSRWLPDIEAQFITLSGKPFDTVLLDSCGQTIPVEATISTVDLSVEPVYTVVLRDLTERVARETELEYQATHDLLTGLLNRTALFSRIDRDLVVNSNGTVLSLNLDYFHEVNDTYGHDIGDFLLGVIAKRLVRVLEDKYPKGCVARVGGDGFALWLPGVSFVPEARIFCQPLLACVEEPVSMNTATEVDLQVFCTIGAAEVASETRATVDDPEFGATTAEGLLRNAADALRLAKGNGIAVHLYSAADRQAAGQRLKLVPAIHALIEADGFNLLYQPKLDLKTGEAFGCEALLRWPQNHSTIVPVNVLIEVAENSRQIGPLTYWVVKAILRQEADWQARGLPRHIAINVSARLLHDSGFINSLNKLLQSSLGYFEFEFEITETALMDSRDRAIRLSAELLASGGTLAIDDFGTGYSSLAYLKDLNASVLKIDRSFVTDIEKNRDNQAIVRSTIKMAHELGMKVVAEGIETEQDEIYLKSLGCDVGQGYYYARPLSVADLEQWHHSYRKKLLNMSACVTEST</sequence>
<dbReference type="AlphaFoldDB" id="A0A1W6K788"/>
<dbReference type="Proteomes" id="UP000193100">
    <property type="component" value="Chromosome"/>
</dbReference>
<dbReference type="EC" id="3.1.4.52" evidence="4"/>
<dbReference type="Gene3D" id="3.30.70.270">
    <property type="match status" value="1"/>
</dbReference>
<dbReference type="InterPro" id="IPR000160">
    <property type="entry name" value="GGDEF_dom"/>
</dbReference>
<dbReference type="Pfam" id="PF05226">
    <property type="entry name" value="CHASE2"/>
    <property type="match status" value="1"/>
</dbReference>
<dbReference type="SUPFAM" id="SSF55785">
    <property type="entry name" value="PYP-like sensor domain (PAS domain)"/>
    <property type="match status" value="1"/>
</dbReference>
<dbReference type="NCBIfam" id="TIGR00254">
    <property type="entry name" value="GGDEF"/>
    <property type="match status" value="1"/>
</dbReference>
<dbReference type="SMART" id="SM00052">
    <property type="entry name" value="EAL"/>
    <property type="match status" value="1"/>
</dbReference>
<feature type="transmembrane region" description="Helical" evidence="1">
    <location>
        <begin position="292"/>
        <end position="311"/>
    </location>
</feature>
<accession>A0A1W6K788</accession>
<dbReference type="SMART" id="SM00267">
    <property type="entry name" value="GGDEF"/>
    <property type="match status" value="1"/>
</dbReference>
<dbReference type="InterPro" id="IPR035919">
    <property type="entry name" value="EAL_sf"/>
</dbReference>
<evidence type="ECO:0000259" key="2">
    <source>
        <dbReference type="PROSITE" id="PS50883"/>
    </source>
</evidence>
<dbReference type="InterPro" id="IPR029787">
    <property type="entry name" value="Nucleotide_cyclase"/>
</dbReference>
<dbReference type="CDD" id="cd01949">
    <property type="entry name" value="GGDEF"/>
    <property type="match status" value="1"/>
</dbReference>
<dbReference type="NCBIfam" id="TIGR00229">
    <property type="entry name" value="sensory_box"/>
    <property type="match status" value="1"/>
</dbReference>
<dbReference type="InterPro" id="IPR001633">
    <property type="entry name" value="EAL_dom"/>
</dbReference>
<proteinExistence type="predicted"/>
<gene>
    <name evidence="4" type="primary">gmr</name>
    <name evidence="4" type="ORF">MARSALSMR5_01167</name>
</gene>
<keyword evidence="1" id="KW-0812">Transmembrane</keyword>
<keyword evidence="1" id="KW-0472">Membrane</keyword>
<dbReference type="InterPro" id="IPR000014">
    <property type="entry name" value="PAS"/>
</dbReference>
<dbReference type="InterPro" id="IPR043128">
    <property type="entry name" value="Rev_trsase/Diguanyl_cyclase"/>
</dbReference>
<evidence type="ECO:0000313" key="4">
    <source>
        <dbReference type="EMBL" id="ARM83261.1"/>
    </source>
</evidence>
<feature type="transmembrane region" description="Helical" evidence="1">
    <location>
        <begin position="258"/>
        <end position="280"/>
    </location>
</feature>
<dbReference type="Gene3D" id="3.20.20.450">
    <property type="entry name" value="EAL domain"/>
    <property type="match status" value="1"/>
</dbReference>
<dbReference type="InterPro" id="IPR035965">
    <property type="entry name" value="PAS-like_dom_sf"/>
</dbReference>
<dbReference type="CDD" id="cd01948">
    <property type="entry name" value="EAL"/>
    <property type="match status" value="1"/>
</dbReference>
<dbReference type="SUPFAM" id="SSF55073">
    <property type="entry name" value="Nucleotide cyclase"/>
    <property type="match status" value="1"/>
</dbReference>
<dbReference type="GO" id="GO:0071111">
    <property type="term" value="F:cyclic-guanylate-specific phosphodiesterase activity"/>
    <property type="evidence" value="ECO:0007669"/>
    <property type="project" value="UniProtKB-EC"/>
</dbReference>
<feature type="domain" description="GGDEF" evidence="3">
    <location>
        <begin position="495"/>
        <end position="647"/>
    </location>
</feature>
<evidence type="ECO:0000256" key="1">
    <source>
        <dbReference type="SAM" id="Phobius"/>
    </source>
</evidence>
<dbReference type="PANTHER" id="PTHR44757">
    <property type="entry name" value="DIGUANYLATE CYCLASE DGCP"/>
    <property type="match status" value="1"/>
</dbReference>
<keyword evidence="1" id="KW-1133">Transmembrane helix</keyword>
<dbReference type="Pfam" id="PF00990">
    <property type="entry name" value="GGDEF"/>
    <property type="match status" value="1"/>
</dbReference>
<dbReference type="InterPro" id="IPR007890">
    <property type="entry name" value="CHASE2"/>
</dbReference>
<keyword evidence="4" id="KW-0378">Hydrolase</keyword>
<feature type="domain" description="EAL" evidence="2">
    <location>
        <begin position="653"/>
        <end position="905"/>
    </location>
</feature>
<name>A0A1W6K788_9GAMM</name>
<dbReference type="SUPFAM" id="SSF141868">
    <property type="entry name" value="EAL domain-like"/>
    <property type="match status" value="1"/>
</dbReference>
<dbReference type="EMBL" id="CP020931">
    <property type="protein sequence ID" value="ARM83261.1"/>
    <property type="molecule type" value="Genomic_DNA"/>
</dbReference>
<dbReference type="PROSITE" id="PS50883">
    <property type="entry name" value="EAL"/>
    <property type="match status" value="1"/>
</dbReference>